<dbReference type="Pfam" id="PF00582">
    <property type="entry name" value="Usp"/>
    <property type="match status" value="1"/>
</dbReference>
<dbReference type="EMBL" id="JAHQZT010000009">
    <property type="protein sequence ID" value="MBV0933404.1"/>
    <property type="molecule type" value="Genomic_DNA"/>
</dbReference>
<comment type="similarity">
    <text evidence="1">Belongs to the universal stress protein A family.</text>
</comment>
<protein>
    <submittedName>
        <fullName evidence="3">Universal stress protein</fullName>
    </submittedName>
</protein>
<reference evidence="3 4" key="1">
    <citation type="submission" date="2021-06" db="EMBL/GenBank/DDBJ databases">
        <title>Bacterium isolated from marine sediment.</title>
        <authorList>
            <person name="Zhu K.-L."/>
            <person name="Du Z.-J."/>
            <person name="Liang Q.-Y."/>
        </authorList>
    </citation>
    <scope>NUCLEOTIDE SEQUENCE [LARGE SCALE GENOMIC DNA]</scope>
    <source>
        <strain evidence="3 4">A346</strain>
    </source>
</reference>
<accession>A0ABS6MAU2</accession>
<gene>
    <name evidence="3" type="ORF">KTN04_08650</name>
</gene>
<sequence>MSLPEINTILYTTPLDQYSRPVFRHAVQLARMTGARIHMLHVIEPIGEMGHALISNYLPEDLIRRMHDEGIDKVLVQMRERVRQFIIDECAALAEDDLPVIEPRVAEGPHADTILEQAEKLGADVIIMGAENRFGHHSNTANQVIRAAWIPVYVVPTGKQYL</sequence>
<evidence type="ECO:0000313" key="3">
    <source>
        <dbReference type="EMBL" id="MBV0933404.1"/>
    </source>
</evidence>
<feature type="domain" description="UspA" evidence="2">
    <location>
        <begin position="7"/>
        <end position="156"/>
    </location>
</feature>
<dbReference type="CDD" id="cd00293">
    <property type="entry name" value="USP-like"/>
    <property type="match status" value="1"/>
</dbReference>
<dbReference type="InterPro" id="IPR006016">
    <property type="entry name" value="UspA"/>
</dbReference>
<evidence type="ECO:0000313" key="4">
    <source>
        <dbReference type="Proteomes" id="UP000755551"/>
    </source>
</evidence>
<dbReference type="Proteomes" id="UP000755551">
    <property type="component" value="Unassembled WGS sequence"/>
</dbReference>
<evidence type="ECO:0000256" key="1">
    <source>
        <dbReference type="ARBA" id="ARBA00008791"/>
    </source>
</evidence>
<keyword evidence="4" id="KW-1185">Reference proteome</keyword>
<comment type="caution">
    <text evidence="3">The sequence shown here is derived from an EMBL/GenBank/DDBJ whole genome shotgun (WGS) entry which is preliminary data.</text>
</comment>
<dbReference type="RefSeq" id="WP_217334825.1">
    <property type="nucleotide sequence ID" value="NZ_JAHQZT010000009.1"/>
</dbReference>
<organism evidence="3 4">
    <name type="scientific">Marinobacterium weihaiense</name>
    <dbReference type="NCBI Taxonomy" id="2851016"/>
    <lineage>
        <taxon>Bacteria</taxon>
        <taxon>Pseudomonadati</taxon>
        <taxon>Pseudomonadota</taxon>
        <taxon>Gammaproteobacteria</taxon>
        <taxon>Oceanospirillales</taxon>
        <taxon>Oceanospirillaceae</taxon>
        <taxon>Marinobacterium</taxon>
    </lineage>
</organism>
<evidence type="ECO:0000259" key="2">
    <source>
        <dbReference type="Pfam" id="PF00582"/>
    </source>
</evidence>
<name>A0ABS6MAU2_9GAMM</name>
<dbReference type="PANTHER" id="PTHR46268:SF27">
    <property type="entry name" value="UNIVERSAL STRESS PROTEIN RV2623"/>
    <property type="match status" value="1"/>
</dbReference>
<proteinExistence type="inferred from homology"/>
<dbReference type="PANTHER" id="PTHR46268">
    <property type="entry name" value="STRESS RESPONSE PROTEIN NHAX"/>
    <property type="match status" value="1"/>
</dbReference>